<dbReference type="InterPro" id="IPR036612">
    <property type="entry name" value="KH_dom_type_1_sf"/>
</dbReference>
<keyword evidence="1 6" id="KW-0479">Metal-binding</keyword>
<feature type="zinc finger region" description="C3H1-type" evidence="6">
    <location>
        <begin position="97"/>
        <end position="125"/>
    </location>
</feature>
<dbReference type="SMART" id="SM00356">
    <property type="entry name" value="ZnF_C3H1"/>
    <property type="match status" value="3"/>
</dbReference>
<dbReference type="AlphaFoldDB" id="A0AAW2RV06"/>
<dbReference type="SUPFAM" id="SSF90229">
    <property type="entry name" value="CCCH zinc finger"/>
    <property type="match status" value="2"/>
</dbReference>
<feature type="domain" description="C3H1-type" evidence="7">
    <location>
        <begin position="272"/>
        <end position="291"/>
    </location>
</feature>
<dbReference type="Gene3D" id="3.30.1370.10">
    <property type="entry name" value="K Homology domain, type 1"/>
    <property type="match status" value="1"/>
</dbReference>
<protein>
    <submittedName>
        <fullName evidence="8">Zinc finger CCCH domain-containing protein 14</fullName>
    </submittedName>
</protein>
<evidence type="ECO:0000256" key="5">
    <source>
        <dbReference type="PROSITE-ProRule" id="PRU00117"/>
    </source>
</evidence>
<sequence length="318" mass="32904">MDTRKRGRAEFGFNANGGFKKSKPEIDSLSSGIGSKSKPCTKFFSMAGCPFGENCHFLHYFPGGYNAVAQMMNLAPGPATRTAAVPPQIQNGSAPAAVKTKLCNKYSSAEGCKYHDKCHFAHGEWELGKPIIQAQEDPRAIGAIPGRFAARAAPPVPGPAGSFGASATAKISVDASLAGAIIGKGGANSKQISRQTGAKLAIREHETDSNLRNIELEGTFEQIKQASAMVRELIVSIGSGGGSGKGIGRPGGHAALGKAMGGPGGHAAPGSNFKTKLCENFSKGSCTFGDRQAIGSLLVVSCLWVENELGFVYGSTTA</sequence>
<organism evidence="8">
    <name type="scientific">Sesamum calycinum</name>
    <dbReference type="NCBI Taxonomy" id="2727403"/>
    <lineage>
        <taxon>Eukaryota</taxon>
        <taxon>Viridiplantae</taxon>
        <taxon>Streptophyta</taxon>
        <taxon>Embryophyta</taxon>
        <taxon>Tracheophyta</taxon>
        <taxon>Spermatophyta</taxon>
        <taxon>Magnoliopsida</taxon>
        <taxon>eudicotyledons</taxon>
        <taxon>Gunneridae</taxon>
        <taxon>Pentapetalae</taxon>
        <taxon>asterids</taxon>
        <taxon>lamiids</taxon>
        <taxon>Lamiales</taxon>
        <taxon>Pedaliaceae</taxon>
        <taxon>Sesamum</taxon>
    </lineage>
</organism>
<dbReference type="GO" id="GO:0010468">
    <property type="term" value="P:regulation of gene expression"/>
    <property type="evidence" value="ECO:0007669"/>
    <property type="project" value="UniProtKB-ARBA"/>
</dbReference>
<dbReference type="Pfam" id="PF00013">
    <property type="entry name" value="KH_1"/>
    <property type="match status" value="1"/>
</dbReference>
<dbReference type="SUPFAM" id="SSF54791">
    <property type="entry name" value="Eukaryotic type KH-domain (KH-domain type I)"/>
    <property type="match status" value="1"/>
</dbReference>
<gene>
    <name evidence="8" type="ORF">Scaly_0662500</name>
</gene>
<dbReference type="CDD" id="cd22464">
    <property type="entry name" value="KH-I_AtC3H36_like"/>
    <property type="match status" value="1"/>
</dbReference>
<evidence type="ECO:0000313" key="8">
    <source>
        <dbReference type="EMBL" id="KAL0383752.1"/>
    </source>
</evidence>
<dbReference type="InterPro" id="IPR004088">
    <property type="entry name" value="KH_dom_type_1"/>
</dbReference>
<evidence type="ECO:0000259" key="7">
    <source>
        <dbReference type="PROSITE" id="PS50103"/>
    </source>
</evidence>
<evidence type="ECO:0000256" key="6">
    <source>
        <dbReference type="PROSITE-ProRule" id="PRU00723"/>
    </source>
</evidence>
<reference evidence="8" key="1">
    <citation type="submission" date="2020-06" db="EMBL/GenBank/DDBJ databases">
        <authorList>
            <person name="Li T."/>
            <person name="Hu X."/>
            <person name="Zhang T."/>
            <person name="Song X."/>
            <person name="Zhang H."/>
            <person name="Dai N."/>
            <person name="Sheng W."/>
            <person name="Hou X."/>
            <person name="Wei L."/>
        </authorList>
    </citation>
    <scope>NUCLEOTIDE SEQUENCE</scope>
    <source>
        <strain evidence="8">KEN8</strain>
        <tissue evidence="8">Leaf</tissue>
    </source>
</reference>
<keyword evidence="5" id="KW-0694">RNA-binding</keyword>
<feature type="domain" description="C3H1-type" evidence="7">
    <location>
        <begin position="34"/>
        <end position="62"/>
    </location>
</feature>
<dbReference type="InterPro" id="IPR045877">
    <property type="entry name" value="ZFP36-like"/>
</dbReference>
<feature type="domain" description="C3H1-type" evidence="7">
    <location>
        <begin position="97"/>
        <end position="125"/>
    </location>
</feature>
<evidence type="ECO:0000256" key="1">
    <source>
        <dbReference type="ARBA" id="ARBA00022723"/>
    </source>
</evidence>
<dbReference type="InterPro" id="IPR000571">
    <property type="entry name" value="Znf_CCCH"/>
</dbReference>
<proteinExistence type="predicted"/>
<feature type="zinc finger region" description="C3H1-type" evidence="6">
    <location>
        <begin position="272"/>
        <end position="291"/>
    </location>
</feature>
<dbReference type="GO" id="GO:0003729">
    <property type="term" value="F:mRNA binding"/>
    <property type="evidence" value="ECO:0007669"/>
    <property type="project" value="InterPro"/>
</dbReference>
<dbReference type="SMART" id="SM00322">
    <property type="entry name" value="KH"/>
    <property type="match status" value="1"/>
</dbReference>
<dbReference type="PROSITE" id="PS50103">
    <property type="entry name" value="ZF_C3H1"/>
    <property type="match status" value="3"/>
</dbReference>
<keyword evidence="3 6" id="KW-0863">Zinc-finger</keyword>
<dbReference type="InterPro" id="IPR004087">
    <property type="entry name" value="KH_dom"/>
</dbReference>
<keyword evidence="4 6" id="KW-0862">Zinc</keyword>
<dbReference type="PANTHER" id="PTHR12547">
    <property type="entry name" value="CCCH ZINC FINGER/TIS11-RELATED"/>
    <property type="match status" value="1"/>
</dbReference>
<evidence type="ECO:0000256" key="2">
    <source>
        <dbReference type="ARBA" id="ARBA00022737"/>
    </source>
</evidence>
<comment type="caution">
    <text evidence="8">The sequence shown here is derived from an EMBL/GenBank/DDBJ whole genome shotgun (WGS) entry which is preliminary data.</text>
</comment>
<evidence type="ECO:0000256" key="4">
    <source>
        <dbReference type="ARBA" id="ARBA00022833"/>
    </source>
</evidence>
<dbReference type="PANTHER" id="PTHR12547:SF184">
    <property type="entry name" value="CCCH-TYPE ZN-FINGER PROTEIN"/>
    <property type="match status" value="1"/>
</dbReference>
<keyword evidence="2" id="KW-0677">Repeat</keyword>
<dbReference type="Gene3D" id="4.10.1000.10">
    <property type="entry name" value="Zinc finger, CCCH-type"/>
    <property type="match status" value="1"/>
</dbReference>
<evidence type="ECO:0000256" key="3">
    <source>
        <dbReference type="ARBA" id="ARBA00022771"/>
    </source>
</evidence>
<dbReference type="EMBL" id="JACGWM010000003">
    <property type="protein sequence ID" value="KAL0383752.1"/>
    <property type="molecule type" value="Genomic_DNA"/>
</dbReference>
<reference evidence="8" key="2">
    <citation type="journal article" date="2024" name="Plant">
        <title>Genomic evolution and insights into agronomic trait innovations of Sesamum species.</title>
        <authorList>
            <person name="Miao H."/>
            <person name="Wang L."/>
            <person name="Qu L."/>
            <person name="Liu H."/>
            <person name="Sun Y."/>
            <person name="Le M."/>
            <person name="Wang Q."/>
            <person name="Wei S."/>
            <person name="Zheng Y."/>
            <person name="Lin W."/>
            <person name="Duan Y."/>
            <person name="Cao H."/>
            <person name="Xiong S."/>
            <person name="Wang X."/>
            <person name="Wei L."/>
            <person name="Li C."/>
            <person name="Ma Q."/>
            <person name="Ju M."/>
            <person name="Zhao R."/>
            <person name="Li G."/>
            <person name="Mu C."/>
            <person name="Tian Q."/>
            <person name="Mei H."/>
            <person name="Zhang T."/>
            <person name="Gao T."/>
            <person name="Zhang H."/>
        </authorList>
    </citation>
    <scope>NUCLEOTIDE SEQUENCE</scope>
    <source>
        <strain evidence="8">KEN8</strain>
    </source>
</reference>
<name>A0AAW2RV06_9LAMI</name>
<feature type="zinc finger region" description="C3H1-type" evidence="6">
    <location>
        <begin position="34"/>
        <end position="62"/>
    </location>
</feature>
<dbReference type="GO" id="GO:0008270">
    <property type="term" value="F:zinc ion binding"/>
    <property type="evidence" value="ECO:0007669"/>
    <property type="project" value="UniProtKB-KW"/>
</dbReference>
<dbReference type="FunFam" id="4.10.1000.10:FF:000003">
    <property type="entry name" value="Zinc finger CCCH domain-containing protein"/>
    <property type="match status" value="1"/>
</dbReference>
<dbReference type="PROSITE" id="PS50084">
    <property type="entry name" value="KH_TYPE_1"/>
    <property type="match status" value="1"/>
</dbReference>
<dbReference type="GO" id="GO:0051252">
    <property type="term" value="P:regulation of RNA metabolic process"/>
    <property type="evidence" value="ECO:0007669"/>
    <property type="project" value="UniProtKB-ARBA"/>
</dbReference>
<accession>A0AAW2RV06</accession>
<dbReference type="InterPro" id="IPR036855">
    <property type="entry name" value="Znf_CCCH_sf"/>
</dbReference>